<protein>
    <submittedName>
        <fullName evidence="5">Glycosyl transferase family protein (DPM1)</fullName>
        <ecNumber evidence="5">2.4.1.83</ecNumber>
    </submittedName>
</protein>
<evidence type="ECO:0000256" key="1">
    <source>
        <dbReference type="ARBA" id="ARBA00006739"/>
    </source>
</evidence>
<dbReference type="GO" id="GO:0006488">
    <property type="term" value="P:dolichol-linked oligosaccharide biosynthetic process"/>
    <property type="evidence" value="ECO:0007669"/>
    <property type="project" value="TreeGrafter"/>
</dbReference>
<dbReference type="Pfam" id="PF00535">
    <property type="entry name" value="Glycos_transf_2"/>
    <property type="match status" value="1"/>
</dbReference>
<dbReference type="GO" id="GO:0006506">
    <property type="term" value="P:GPI anchor biosynthetic process"/>
    <property type="evidence" value="ECO:0007669"/>
    <property type="project" value="TreeGrafter"/>
</dbReference>
<dbReference type="Gene3D" id="3.90.550.10">
    <property type="entry name" value="Spore Coat Polysaccharide Biosynthesis Protein SpsA, Chain A"/>
    <property type="match status" value="1"/>
</dbReference>
<dbReference type="EC" id="2.4.1.83" evidence="5"/>
<reference evidence="5" key="1">
    <citation type="journal article" date="2014" name="Genome Biol. Evol.">
        <title>Pangenome evidence for extensive interdomain horizontal transfer affecting lineage core and shell genes in uncultured planktonic thaumarchaeota and euryarchaeota.</title>
        <authorList>
            <person name="Deschamps P."/>
            <person name="Zivanovic Y."/>
            <person name="Moreira D."/>
            <person name="Rodriguez-Valera F."/>
            <person name="Lopez-Garcia P."/>
        </authorList>
    </citation>
    <scope>NUCLEOTIDE SEQUENCE</scope>
</reference>
<dbReference type="CDD" id="cd06442">
    <property type="entry name" value="DPM1_like"/>
    <property type="match status" value="1"/>
</dbReference>
<sequence length="249" mass="27770">MMNENKNNNEPDLSIILPTYNESLTIEKMLDAIVTAIPPRINTEVFVIDDDSPDGTSKIVNSYIQKSKGIVSFRIHTRKGKRGLSSAVIDGIDLAHGKFVLVMDSDFSHPPQMISTMYDELVNNGLDIVVGSRYVEGGKYVDWPLTRKLISKVGNGLAGLWLGLDVKDSMTGFFALKKDLIKNLSFEAIGYKILLEILVKTKGAKVKEVPFACVNRQEGSSKFSFSIINDYFKLLKILRKAASYNTKNR</sequence>
<evidence type="ECO:0000259" key="4">
    <source>
        <dbReference type="Pfam" id="PF00535"/>
    </source>
</evidence>
<dbReference type="GO" id="GO:0004582">
    <property type="term" value="F:dolichyl-phosphate beta-D-mannosyltransferase activity"/>
    <property type="evidence" value="ECO:0007669"/>
    <property type="project" value="UniProtKB-EC"/>
</dbReference>
<dbReference type="PANTHER" id="PTHR43398">
    <property type="entry name" value="DOLICHOL-PHOSPHATE MANNOSYLTRANSFERASE SUBUNIT 1"/>
    <property type="match status" value="1"/>
</dbReference>
<dbReference type="SUPFAM" id="SSF53448">
    <property type="entry name" value="Nucleotide-diphospho-sugar transferases"/>
    <property type="match status" value="1"/>
</dbReference>
<evidence type="ECO:0000256" key="2">
    <source>
        <dbReference type="ARBA" id="ARBA00022676"/>
    </source>
</evidence>
<comment type="similarity">
    <text evidence="1">Belongs to the glycosyltransferase 2 family.</text>
</comment>
<keyword evidence="3 5" id="KW-0808">Transferase</keyword>
<accession>A0A075H516</accession>
<dbReference type="InterPro" id="IPR001173">
    <property type="entry name" value="Glyco_trans_2-like"/>
</dbReference>
<dbReference type="InterPro" id="IPR039528">
    <property type="entry name" value="DPM1-like"/>
</dbReference>
<organism evidence="5">
    <name type="scientific">uncultured marine thaumarchaeote KM3_38_E02</name>
    <dbReference type="NCBI Taxonomy" id="1456138"/>
    <lineage>
        <taxon>Archaea</taxon>
        <taxon>Nitrososphaerota</taxon>
        <taxon>environmental samples</taxon>
    </lineage>
</organism>
<name>A0A075H516_9ARCH</name>
<feature type="domain" description="Glycosyltransferase 2-like" evidence="4">
    <location>
        <begin position="14"/>
        <end position="183"/>
    </location>
</feature>
<keyword evidence="2 5" id="KW-0328">Glycosyltransferase</keyword>
<dbReference type="EMBL" id="KF900867">
    <property type="protein sequence ID" value="AIF09587.1"/>
    <property type="molecule type" value="Genomic_DNA"/>
</dbReference>
<dbReference type="PANTHER" id="PTHR43398:SF1">
    <property type="entry name" value="DOLICHOL-PHOSPHATE MANNOSYLTRANSFERASE SUBUNIT 1"/>
    <property type="match status" value="1"/>
</dbReference>
<dbReference type="AlphaFoldDB" id="A0A075H516"/>
<dbReference type="GO" id="GO:0016020">
    <property type="term" value="C:membrane"/>
    <property type="evidence" value="ECO:0007669"/>
    <property type="project" value="GOC"/>
</dbReference>
<evidence type="ECO:0000313" key="5">
    <source>
        <dbReference type="EMBL" id="AIF09587.1"/>
    </source>
</evidence>
<dbReference type="InterPro" id="IPR029044">
    <property type="entry name" value="Nucleotide-diphossugar_trans"/>
</dbReference>
<dbReference type="GO" id="GO:0035269">
    <property type="term" value="P:protein O-linked glycosylation via mannose"/>
    <property type="evidence" value="ECO:0007669"/>
    <property type="project" value="TreeGrafter"/>
</dbReference>
<gene>
    <name evidence="5" type="primary">DPM1</name>
</gene>
<proteinExistence type="inferred from homology"/>
<evidence type="ECO:0000256" key="3">
    <source>
        <dbReference type="ARBA" id="ARBA00022679"/>
    </source>
</evidence>